<keyword evidence="6 9" id="KW-0350">Heme biosynthesis</keyword>
<feature type="transmembrane region" description="Helical" evidence="9">
    <location>
        <begin position="98"/>
        <end position="120"/>
    </location>
</feature>
<comment type="miscellaneous">
    <text evidence="9">Carbon 2 of the heme B porphyrin ring is defined according to the Fischer nomenclature.</text>
</comment>
<dbReference type="RefSeq" id="WP_394837088.1">
    <property type="nucleotide sequence ID" value="NZ_CP089929.1"/>
</dbReference>
<evidence type="ECO:0000256" key="5">
    <source>
        <dbReference type="ARBA" id="ARBA00022989"/>
    </source>
</evidence>
<dbReference type="CDD" id="cd13957">
    <property type="entry name" value="PT_UbiA_Cox10"/>
    <property type="match status" value="1"/>
</dbReference>
<evidence type="ECO:0000256" key="7">
    <source>
        <dbReference type="ARBA" id="ARBA00023136"/>
    </source>
</evidence>
<feature type="transmembrane region" description="Helical" evidence="9">
    <location>
        <begin position="176"/>
        <end position="199"/>
    </location>
</feature>
<dbReference type="GO" id="GO:0008495">
    <property type="term" value="F:protoheme IX farnesyltransferase activity"/>
    <property type="evidence" value="ECO:0007669"/>
    <property type="project" value="UniProtKB-EC"/>
</dbReference>
<comment type="catalytic activity">
    <reaction evidence="8 9">
        <text>heme b + (2E,6E)-farnesyl diphosphate + H2O = Fe(II)-heme o + diphosphate</text>
        <dbReference type="Rhea" id="RHEA:28070"/>
        <dbReference type="ChEBI" id="CHEBI:15377"/>
        <dbReference type="ChEBI" id="CHEBI:33019"/>
        <dbReference type="ChEBI" id="CHEBI:60344"/>
        <dbReference type="ChEBI" id="CHEBI:60530"/>
        <dbReference type="ChEBI" id="CHEBI:175763"/>
        <dbReference type="EC" id="2.5.1.141"/>
    </reaction>
</comment>
<evidence type="ECO:0000256" key="2">
    <source>
        <dbReference type="ARBA" id="ARBA00022475"/>
    </source>
</evidence>
<dbReference type="PROSITE" id="PS00943">
    <property type="entry name" value="UBIA"/>
    <property type="match status" value="1"/>
</dbReference>
<keyword evidence="7 9" id="KW-0472">Membrane</keyword>
<keyword evidence="4 9" id="KW-0812">Transmembrane</keyword>
<keyword evidence="3 9" id="KW-0808">Transferase</keyword>
<feature type="transmembrane region" description="Helical" evidence="9">
    <location>
        <begin position="225"/>
        <end position="244"/>
    </location>
</feature>
<evidence type="ECO:0000256" key="1">
    <source>
        <dbReference type="ARBA" id="ARBA00004141"/>
    </source>
</evidence>
<gene>
    <name evidence="10" type="primary">cyoE</name>
    <name evidence="9" type="synonym">ctaB</name>
    <name evidence="10" type="ORF">LVJ94_09285</name>
</gene>
<dbReference type="EMBL" id="CP089983">
    <property type="protein sequence ID" value="WXB07426.1"/>
    <property type="molecule type" value="Genomic_DNA"/>
</dbReference>
<dbReference type="PANTHER" id="PTHR43448:SF2">
    <property type="entry name" value="PROTOHEME IX FARNESYLTRANSFERASE, MITOCHONDRIAL"/>
    <property type="match status" value="1"/>
</dbReference>
<dbReference type="Gene3D" id="1.10.357.140">
    <property type="entry name" value="UbiA prenyltransferase"/>
    <property type="match status" value="1"/>
</dbReference>
<dbReference type="InterPro" id="IPR000537">
    <property type="entry name" value="UbiA_prenyltransferase"/>
</dbReference>
<feature type="transmembrane region" description="Helical" evidence="9">
    <location>
        <begin position="57"/>
        <end position="77"/>
    </location>
</feature>
<evidence type="ECO:0000313" key="10">
    <source>
        <dbReference type="EMBL" id="WXB07426.1"/>
    </source>
</evidence>
<organism evidence="10 11">
    <name type="scientific">Pendulispora rubella</name>
    <dbReference type="NCBI Taxonomy" id="2741070"/>
    <lineage>
        <taxon>Bacteria</taxon>
        <taxon>Pseudomonadati</taxon>
        <taxon>Myxococcota</taxon>
        <taxon>Myxococcia</taxon>
        <taxon>Myxococcales</taxon>
        <taxon>Sorangiineae</taxon>
        <taxon>Pendulisporaceae</taxon>
        <taxon>Pendulispora</taxon>
    </lineage>
</organism>
<evidence type="ECO:0000313" key="11">
    <source>
        <dbReference type="Proteomes" id="UP001374803"/>
    </source>
</evidence>
<keyword evidence="5 9" id="KW-1133">Transmembrane helix</keyword>
<feature type="transmembrane region" description="Helical" evidence="9">
    <location>
        <begin position="151"/>
        <end position="170"/>
    </location>
</feature>
<protein>
    <recommendedName>
        <fullName evidence="9">Protoheme IX farnesyltransferase</fullName>
        <ecNumber evidence="9">2.5.1.141</ecNumber>
    </recommendedName>
    <alternativeName>
        <fullName evidence="9">Heme B farnesyltransferase</fullName>
    </alternativeName>
    <alternativeName>
        <fullName evidence="9">Heme O synthase</fullName>
    </alternativeName>
</protein>
<feature type="transmembrane region" description="Helical" evidence="9">
    <location>
        <begin position="250"/>
        <end position="268"/>
    </location>
</feature>
<evidence type="ECO:0000256" key="9">
    <source>
        <dbReference type="HAMAP-Rule" id="MF_00154"/>
    </source>
</evidence>
<sequence>MSTSFSLPESKPLEAAASLRFADFVALTKPRITAMVIITAAGGMCLAPPQVSAMTMVMLLLGMGLIVSGANALNMYIERDIDAHMVRTRKRPLPAGRMSPKTALWFGVAISIISVPILAIGVNATTALLGVLANVSYVLGYTPLKQRSHVALFVGAVPGAIPPLMGWTASTAHCDAGGLALFAILFFWQIPHFLAIALFRKEDYARAGLHVMPNVLGISATKQSIITHTGALVASTLLIFPLGIAGRGYLLTAFVLGCVFLGWASYGLRESSGNKWARSLFFYSIAYLVLLFIALAADARV</sequence>
<dbReference type="HAMAP" id="MF_00154">
    <property type="entry name" value="CyoE_CtaB"/>
    <property type="match status" value="1"/>
</dbReference>
<keyword evidence="11" id="KW-1185">Reference proteome</keyword>
<dbReference type="PANTHER" id="PTHR43448">
    <property type="entry name" value="PROTOHEME IX FARNESYLTRANSFERASE, MITOCHONDRIAL"/>
    <property type="match status" value="1"/>
</dbReference>
<comment type="function">
    <text evidence="9">Converts heme B (protoheme IX) to heme O by substitution of the vinyl group on carbon 2 of heme B porphyrin ring with a hydroxyethyl farnesyl side group.</text>
</comment>
<reference evidence="10" key="1">
    <citation type="submission" date="2021-12" db="EMBL/GenBank/DDBJ databases">
        <title>Discovery of the Pendulisporaceae a myxobacterial family with distinct sporulation behavior and unique specialized metabolism.</title>
        <authorList>
            <person name="Garcia R."/>
            <person name="Popoff A."/>
            <person name="Bader C.D."/>
            <person name="Loehr J."/>
            <person name="Walesch S."/>
            <person name="Walt C."/>
            <person name="Boldt J."/>
            <person name="Bunk B."/>
            <person name="Haeckl F.J.F.P.J."/>
            <person name="Gunesch A.P."/>
            <person name="Birkelbach J."/>
            <person name="Nuebel U."/>
            <person name="Pietschmann T."/>
            <person name="Bach T."/>
            <person name="Mueller R."/>
        </authorList>
    </citation>
    <scope>NUCLEOTIDE SEQUENCE</scope>
    <source>
        <strain evidence="10">MSr11367</strain>
    </source>
</reference>
<evidence type="ECO:0000256" key="8">
    <source>
        <dbReference type="ARBA" id="ARBA00047690"/>
    </source>
</evidence>
<dbReference type="Pfam" id="PF01040">
    <property type="entry name" value="UbiA"/>
    <property type="match status" value="1"/>
</dbReference>
<feature type="transmembrane region" description="Helical" evidence="9">
    <location>
        <begin position="126"/>
        <end position="144"/>
    </location>
</feature>
<dbReference type="NCBIfam" id="TIGR01473">
    <property type="entry name" value="cyoE_ctaB"/>
    <property type="match status" value="1"/>
</dbReference>
<dbReference type="InterPro" id="IPR044878">
    <property type="entry name" value="UbiA_sf"/>
</dbReference>
<keyword evidence="2 9" id="KW-1003">Cell membrane</keyword>
<feature type="transmembrane region" description="Helical" evidence="9">
    <location>
        <begin position="280"/>
        <end position="297"/>
    </location>
</feature>
<proteinExistence type="inferred from homology"/>
<dbReference type="InterPro" id="IPR030470">
    <property type="entry name" value="UbiA_prenylTrfase_CS"/>
</dbReference>
<dbReference type="InterPro" id="IPR006369">
    <property type="entry name" value="Protohaem_IX_farnesylTrfase"/>
</dbReference>
<comment type="subcellular location">
    <subcellularLocation>
        <location evidence="9">Cell membrane</location>
        <topology evidence="9">Multi-pass membrane protein</topology>
    </subcellularLocation>
    <subcellularLocation>
        <location evidence="1">Membrane</location>
        <topology evidence="1">Multi-pass membrane protein</topology>
    </subcellularLocation>
</comment>
<comment type="pathway">
    <text evidence="9">Porphyrin-containing compound metabolism; heme O biosynthesis; heme O from protoheme: step 1/1.</text>
</comment>
<evidence type="ECO:0000256" key="3">
    <source>
        <dbReference type="ARBA" id="ARBA00022679"/>
    </source>
</evidence>
<name>A0ABZ2LCA5_9BACT</name>
<accession>A0ABZ2LCA5</accession>
<dbReference type="Proteomes" id="UP001374803">
    <property type="component" value="Chromosome"/>
</dbReference>
<dbReference type="EC" id="2.5.1.141" evidence="9"/>
<comment type="similarity">
    <text evidence="9">Belongs to the UbiA prenyltransferase family. Protoheme IX farnesyltransferase subfamily.</text>
</comment>
<evidence type="ECO:0000256" key="6">
    <source>
        <dbReference type="ARBA" id="ARBA00023133"/>
    </source>
</evidence>
<evidence type="ECO:0000256" key="4">
    <source>
        <dbReference type="ARBA" id="ARBA00022692"/>
    </source>
</evidence>